<gene>
    <name evidence="7" type="ORF">GGQ96_000793</name>
</gene>
<evidence type="ECO:0000313" key="7">
    <source>
        <dbReference type="EMBL" id="MBB4616687.1"/>
    </source>
</evidence>
<dbReference type="GO" id="GO:0044781">
    <property type="term" value="P:bacterial-type flagellum organization"/>
    <property type="evidence" value="ECO:0007669"/>
    <property type="project" value="UniProtKB-UniRule"/>
</dbReference>
<evidence type="ECO:0000256" key="5">
    <source>
        <dbReference type="RuleBase" id="RU362076"/>
    </source>
</evidence>
<sequence>MTIATTTTNTGQAAGAATGTDALTSGKTASADFNLFLKLLTTQAQNQDPLNPTDATQYTQQLAQFSQVEQSLQQTGTLKDILSRFSTQDLSSAANLIGREATFDSDTVGLTSKSPARWTYSNSGMTGPLTATIKDASGRTVSTQTIDDDSGRGEVIWTGTKSDGSQAADGAYTLSVKGQDSGGVTVSATINAIGTVGDVQSKGGVVTVGINGAQLPMSSLIRLTAAQSGSTSGSS</sequence>
<organism evidence="7 8">
    <name type="scientific">Sphingomonas abaci</name>
    <dbReference type="NCBI Taxonomy" id="237611"/>
    <lineage>
        <taxon>Bacteria</taxon>
        <taxon>Pseudomonadati</taxon>
        <taxon>Pseudomonadota</taxon>
        <taxon>Alphaproteobacteria</taxon>
        <taxon>Sphingomonadales</taxon>
        <taxon>Sphingomonadaceae</taxon>
        <taxon>Sphingomonas</taxon>
    </lineage>
</organism>
<name>A0A7W7AGM9_9SPHN</name>
<dbReference type="SUPFAM" id="SSF49373">
    <property type="entry name" value="Invasin/intimin cell-adhesion fragments"/>
    <property type="match status" value="1"/>
</dbReference>
<feature type="domain" description="FlgD/Vpr Ig-like" evidence="6">
    <location>
        <begin position="106"/>
        <end position="181"/>
    </location>
</feature>
<dbReference type="EMBL" id="JACHNY010000001">
    <property type="protein sequence ID" value="MBB4616687.1"/>
    <property type="molecule type" value="Genomic_DNA"/>
</dbReference>
<dbReference type="Pfam" id="PF13860">
    <property type="entry name" value="FlgD_ig"/>
    <property type="match status" value="1"/>
</dbReference>
<evidence type="ECO:0000259" key="6">
    <source>
        <dbReference type="Pfam" id="PF13860"/>
    </source>
</evidence>
<proteinExistence type="inferred from homology"/>
<dbReference type="Gene3D" id="2.30.30.910">
    <property type="match status" value="1"/>
</dbReference>
<keyword evidence="7" id="KW-0966">Cell projection</keyword>
<dbReference type="InterPro" id="IPR008964">
    <property type="entry name" value="Invasin/intimin_cell_adhesion"/>
</dbReference>
<evidence type="ECO:0000256" key="2">
    <source>
        <dbReference type="ARBA" id="ARBA00016013"/>
    </source>
</evidence>
<dbReference type="AlphaFoldDB" id="A0A7W7AGM9"/>
<comment type="caution">
    <text evidence="7">The sequence shown here is derived from an EMBL/GenBank/DDBJ whole genome shotgun (WGS) entry which is preliminary data.</text>
</comment>
<dbReference type="Gene3D" id="2.60.40.4070">
    <property type="match status" value="1"/>
</dbReference>
<evidence type="ECO:0000256" key="1">
    <source>
        <dbReference type="ARBA" id="ARBA00010577"/>
    </source>
</evidence>
<keyword evidence="7" id="KW-0282">Flagellum</keyword>
<comment type="similarity">
    <text evidence="1 5">Belongs to the FlgD family.</text>
</comment>
<protein>
    <recommendedName>
        <fullName evidence="2 5">Basal-body rod modification protein FlgD</fullName>
    </recommendedName>
</protein>
<accession>A0A7W7AGM9</accession>
<evidence type="ECO:0000256" key="4">
    <source>
        <dbReference type="ARBA" id="ARBA00024746"/>
    </source>
</evidence>
<dbReference type="Pfam" id="PF03963">
    <property type="entry name" value="FlgD"/>
    <property type="match status" value="1"/>
</dbReference>
<dbReference type="RefSeq" id="WP_184111692.1">
    <property type="nucleotide sequence ID" value="NZ_JACHNY010000001.1"/>
</dbReference>
<keyword evidence="3 5" id="KW-1005">Bacterial flagellum biogenesis</keyword>
<comment type="function">
    <text evidence="4 5">Required for flagellar hook formation. May act as a scaffolding protein.</text>
</comment>
<keyword evidence="8" id="KW-1185">Reference proteome</keyword>
<dbReference type="InterPro" id="IPR005648">
    <property type="entry name" value="FlgD"/>
</dbReference>
<evidence type="ECO:0000313" key="8">
    <source>
        <dbReference type="Proteomes" id="UP000574769"/>
    </source>
</evidence>
<keyword evidence="7" id="KW-0969">Cilium</keyword>
<reference evidence="7 8" key="1">
    <citation type="submission" date="2020-08" db="EMBL/GenBank/DDBJ databases">
        <title>Genomic Encyclopedia of Type Strains, Phase IV (KMG-IV): sequencing the most valuable type-strain genomes for metagenomic binning, comparative biology and taxonomic classification.</title>
        <authorList>
            <person name="Goeker M."/>
        </authorList>
    </citation>
    <scope>NUCLEOTIDE SEQUENCE [LARGE SCALE GENOMIC DNA]</scope>
    <source>
        <strain evidence="7 8">DSM 15867</strain>
    </source>
</reference>
<dbReference type="InterPro" id="IPR025965">
    <property type="entry name" value="FlgD/Vpr_Ig-like"/>
</dbReference>
<dbReference type="Proteomes" id="UP000574769">
    <property type="component" value="Unassembled WGS sequence"/>
</dbReference>
<evidence type="ECO:0000256" key="3">
    <source>
        <dbReference type="ARBA" id="ARBA00022795"/>
    </source>
</evidence>